<evidence type="ECO:0008006" key="4">
    <source>
        <dbReference type="Google" id="ProtNLM"/>
    </source>
</evidence>
<dbReference type="GO" id="GO:0003676">
    <property type="term" value="F:nucleic acid binding"/>
    <property type="evidence" value="ECO:0007669"/>
    <property type="project" value="InterPro"/>
</dbReference>
<accession>W2YSJ8</accession>
<reference evidence="2 3" key="1">
    <citation type="submission" date="2013-11" db="EMBL/GenBank/DDBJ databases">
        <title>The Genome Sequence of Phytophthora parasitica P10297.</title>
        <authorList>
            <consortium name="The Broad Institute Genomics Platform"/>
            <person name="Russ C."/>
            <person name="Tyler B."/>
            <person name="Panabieres F."/>
            <person name="Shan W."/>
            <person name="Tripathy S."/>
            <person name="Grunwald N."/>
            <person name="Machado M."/>
            <person name="Johnson C.S."/>
            <person name="Walker B."/>
            <person name="Young S.K."/>
            <person name="Zeng Q."/>
            <person name="Gargeya S."/>
            <person name="Fitzgerald M."/>
            <person name="Haas B."/>
            <person name="Abouelleil A."/>
            <person name="Allen A.W."/>
            <person name="Alvarado L."/>
            <person name="Arachchi H.M."/>
            <person name="Berlin A.M."/>
            <person name="Chapman S.B."/>
            <person name="Gainer-Dewar J."/>
            <person name="Goldberg J."/>
            <person name="Griggs A."/>
            <person name="Gujja S."/>
            <person name="Hansen M."/>
            <person name="Howarth C."/>
            <person name="Imamovic A."/>
            <person name="Ireland A."/>
            <person name="Larimer J."/>
            <person name="McCowan C."/>
            <person name="Murphy C."/>
            <person name="Pearson M."/>
            <person name="Poon T.W."/>
            <person name="Priest M."/>
            <person name="Roberts A."/>
            <person name="Saif S."/>
            <person name="Shea T."/>
            <person name="Sisk P."/>
            <person name="Sykes S."/>
            <person name="Wortman J."/>
            <person name="Nusbaum C."/>
            <person name="Birren B."/>
        </authorList>
    </citation>
    <scope>NUCLEOTIDE SEQUENCE [LARGE SCALE GENOMIC DNA]</scope>
    <source>
        <strain evidence="2 3">P10297</strain>
    </source>
</reference>
<sequence length="398" mass="45059">MTVIHRKNSSGFPSFKSKRAGRCGKPKKLTDIADKITSLPWRKRRTIRSIAKAIKVSPASVYRSVASGEIVRHTNSVKPHLTETNKASRREYCLSFVNTESYEFHDFANRIFIDEKWFYMTEADRSIYLAPGEAPPHRTVQSKRFIIKVIFMAAVMRPVFAEDGSLIFDGKLGMWPFTERVPAKKSSRNRPAGTLITKAVNVGRREQRAMLIDNVIPAIKMKCPAFLKGVPLIIQQDGARCHVEPNDPAILAACRADGWDICIEMQPPNSPDTNILDLGYFCSIQALQYAESPNSIDELIECTIASYQNLQPETLEDTFVSLQKVMECIIQDLGNNNYKRPHIGKSKLRKAGLLLKNYKCDLSIYLVGAAYHFVASQQKVEKENLLRLQIEAFRFLTV</sequence>
<dbReference type="PANTHER" id="PTHR47169:SF2">
    <property type="entry name" value="OS01G0541250 PROTEIN"/>
    <property type="match status" value="1"/>
</dbReference>
<proteinExistence type="predicted"/>
<dbReference type="AlphaFoldDB" id="W2YSJ8"/>
<dbReference type="Gene3D" id="3.30.420.10">
    <property type="entry name" value="Ribonuclease H-like superfamily/Ribonuclease H"/>
    <property type="match status" value="1"/>
</dbReference>
<gene>
    <name evidence="2" type="ORF">F442_14556</name>
</gene>
<evidence type="ECO:0000313" key="2">
    <source>
        <dbReference type="EMBL" id="ETP37633.1"/>
    </source>
</evidence>
<comment type="caution">
    <text evidence="2">The sequence shown here is derived from an EMBL/GenBank/DDBJ whole genome shotgun (WGS) entry which is preliminary data.</text>
</comment>
<feature type="region of interest" description="Disordered" evidence="1">
    <location>
        <begin position="1"/>
        <end position="25"/>
    </location>
</feature>
<organism evidence="2 3">
    <name type="scientific">Phytophthora nicotianae P10297</name>
    <dbReference type="NCBI Taxonomy" id="1317064"/>
    <lineage>
        <taxon>Eukaryota</taxon>
        <taxon>Sar</taxon>
        <taxon>Stramenopiles</taxon>
        <taxon>Oomycota</taxon>
        <taxon>Peronosporomycetes</taxon>
        <taxon>Peronosporales</taxon>
        <taxon>Peronosporaceae</taxon>
        <taxon>Phytophthora</taxon>
    </lineage>
</organism>
<dbReference type="PANTHER" id="PTHR47169">
    <property type="entry name" value="OS01G0541250 PROTEIN"/>
    <property type="match status" value="1"/>
</dbReference>
<dbReference type="EMBL" id="ANIY01003005">
    <property type="protein sequence ID" value="ETP37633.1"/>
    <property type="molecule type" value="Genomic_DNA"/>
</dbReference>
<evidence type="ECO:0000313" key="3">
    <source>
        <dbReference type="Proteomes" id="UP000018948"/>
    </source>
</evidence>
<name>W2YSJ8_PHYNI</name>
<dbReference type="InterPro" id="IPR036397">
    <property type="entry name" value="RNaseH_sf"/>
</dbReference>
<protein>
    <recommendedName>
        <fullName evidence="4">Tc1-like transposase DDE domain-containing protein</fullName>
    </recommendedName>
</protein>
<evidence type="ECO:0000256" key="1">
    <source>
        <dbReference type="SAM" id="MobiDB-lite"/>
    </source>
</evidence>
<dbReference type="Proteomes" id="UP000018948">
    <property type="component" value="Unassembled WGS sequence"/>
</dbReference>
<feature type="compositionally biased region" description="Basic residues" evidence="1">
    <location>
        <begin position="16"/>
        <end position="25"/>
    </location>
</feature>